<evidence type="ECO:0000256" key="1">
    <source>
        <dbReference type="SAM" id="MobiDB-lite"/>
    </source>
</evidence>
<dbReference type="Proteomes" id="UP000510645">
    <property type="component" value="Segment"/>
</dbReference>
<reference evidence="2 3" key="1">
    <citation type="submission" date="2020-05" db="EMBL/GenBank/DDBJ databases">
        <title>Genomics and ecology of novel Flavobacterium phages from the Baltic Sea.</title>
        <authorList>
            <person name="Hoetzinger M."/>
            <person name="Nilsson E."/>
            <person name="Holmfeldt K."/>
        </authorList>
    </citation>
    <scope>NUCLEOTIDE SEQUENCE [LARGE SCALE GENOMIC DNA]</scope>
</reference>
<feature type="region of interest" description="Disordered" evidence="1">
    <location>
        <begin position="758"/>
        <end position="813"/>
    </location>
</feature>
<name>A0A7D5G312_9CAUD</name>
<proteinExistence type="predicted"/>
<sequence length="813" mass="93027">MIKKKAEGISITYRSFPNQNVPFEVQKGSDFGRQVAEAIQYEWFKREGSNCKYYQQRDEFHKRRMYANGLQSVARYKEYFAVNGDMSYLNLDWKVIPVIPKYVDIIANGMAQREFSINAIAVDPTSVEEKSKKRENLKTDMIAKDFIMEAKKQTGFDLASVPLDQIPESEDEIDIKMEFEFKPPIEQAVEIAVETVFKENNYNEITRRKIEKDIIEIGVGFGKHRFVPGDGIKIEYVDPANLIWSYTEDPYFQDCFYYGEYKNTNLSEVYKEFPNLTEEEKQRLQSISSSWNNYYELNLNGQSQDVLDGKLGLLYFNYKTSREKVWKKKKNSKGGLKVIAKDNDFIYKGTGDADFEKLTKIEEVWFEGILVLGTNILLKWEVCKNMVKEKSNLNKVQPNYIGIAPKMYKGYIDSTVNRMIPFADDIQMSWLKLQQIKQRVVPDGQYIDVDGLVGINLGGGNKYTVEDAMNMYFQTGSVIGRSSNVGGEFNNAKVPIQEIRHSSGQDKISSLWNSIQISMDMIASVTGINQAIDASNPDKNSLVGIQKMAAYSSNVATRHILAGSMFVTRELAKCITIRIADVLQFSETKQDLINKISANNVTALDKIKNMYIHDFAINIELTPDEEERAKLEGDITFEIQQGNLGVEDKYAILGIKNLSLASKYLSIKKEKRMKERQEQKMQEINAQTQGNMQSAQAASEGKAQLIQLEGQSKAMVEQARVAAEIEKMKAEVEMKLMLMEKEFGYQMQLKGIEVDGMKTKESMKEDRKDERTKLQATQQSKMIEQRKKDLPAMTFESNEDSLDGFSLSEFEPR</sequence>
<organism evidence="2 3">
    <name type="scientific">Flavobacterium phage vB_FspP_elemoA_7-9A</name>
    <dbReference type="NCBI Taxonomy" id="2743781"/>
    <lineage>
        <taxon>Viruses</taxon>
        <taxon>Duplodnaviria</taxon>
        <taxon>Heunggongvirae</taxon>
        <taxon>Uroviricota</taxon>
        <taxon>Caudoviricetes</taxon>
        <taxon>Elemovirus</taxon>
        <taxon>Elemovirus elemoA</taxon>
    </lineage>
</organism>
<accession>A0A7D5G312</accession>
<feature type="compositionally biased region" description="Basic and acidic residues" evidence="1">
    <location>
        <begin position="758"/>
        <end position="773"/>
    </location>
</feature>
<evidence type="ECO:0000313" key="3">
    <source>
        <dbReference type="Proteomes" id="UP000510645"/>
    </source>
</evidence>
<dbReference type="EMBL" id="MT497017">
    <property type="protein sequence ID" value="QLF85274.1"/>
    <property type="molecule type" value="Genomic_DNA"/>
</dbReference>
<gene>
    <name evidence="2" type="ORF">elemo79Aphanotate_80</name>
</gene>
<keyword evidence="3" id="KW-1185">Reference proteome</keyword>
<evidence type="ECO:0000313" key="2">
    <source>
        <dbReference type="EMBL" id="QLF85274.1"/>
    </source>
</evidence>
<protein>
    <submittedName>
        <fullName evidence="2">Structural protein</fullName>
    </submittedName>
</protein>